<keyword evidence="2" id="KW-0732">Signal</keyword>
<feature type="compositionally biased region" description="Basic residues" evidence="1">
    <location>
        <begin position="89"/>
        <end position="103"/>
    </location>
</feature>
<feature type="compositionally biased region" description="Basic residues" evidence="1">
    <location>
        <begin position="449"/>
        <end position="459"/>
    </location>
</feature>
<feature type="region of interest" description="Disordered" evidence="1">
    <location>
        <begin position="45"/>
        <end position="144"/>
    </location>
</feature>
<feature type="region of interest" description="Disordered" evidence="1">
    <location>
        <begin position="446"/>
        <end position="501"/>
    </location>
</feature>
<proteinExistence type="predicted"/>
<feature type="region of interest" description="Disordered" evidence="1">
    <location>
        <begin position="1139"/>
        <end position="1238"/>
    </location>
</feature>
<evidence type="ECO:0000313" key="3">
    <source>
        <dbReference type="EMBL" id="CAF1005184.1"/>
    </source>
</evidence>
<sequence>MELSLFYFVFILFILLSRADPTEFDNQCPTSRRLLLFGGSDLLKGEKKSPQISSSSKVSVPPSSPPKYARTSESNGLVSYIRPDSSTSRVHKGRSYTHLLKPKLHGEKEKKKHKRSSAEHKKSVKKKDPTQHKSSATTKSHELVAIDEEELNRCRALLQLDTVTDTIDEKKSKKAKSSKSTVSSKIENDNDEETRNIKKKSAAGDASSPINEKKTKATKETSFAEKKPAKVGNTKTNDNRPFTPAVDATPIKVSSSPPPPLPATNTKSKHDQKSESPPVVERPTKTFDIDDEQAENDTESVVNRALHFVKNMFQLSDDSLNDEHQDENHVIDITQDQQQHHHHHSRKLLAIVDDDEINSNQTEVYAFNLNWNDEQSIETADNNDNWAYAAASISKRQLLSVKTNRQTTPSKSMTVKDKKAKSKSTPDAAKPKVGWAYRYRISRYLNAQKMKRTSKKSKGANKSEDKSKQQSKKSNAKNNAKVPKRKLLGYSTSEDSSELDKRISNPDIVDSVLITENFNPKRQLLATKSKHKEKSAQVASGNDNQRQTNTRRQMKTFEELTDPIAIVNSYDRGLFKPRVGWQFRYRVSRYIDALRENIREDQERLKLGLQAIKRKTPQELSGRRKRVLDKPFAPDPEEVKKQKEAAVQEKKPHVGWRYRYRISRMNEAKRRGEFVNDEEEKRKARREEKHKQANISKPVENEEELDSELRQVSAEGRRVGWAYRYRIRRKLDDLKHQQALTGKSFDITTLGGKREKKTVDSKVKPVEKKGTEPVEQKPTEKKKSVGWEYRYRLSKMREAQKHDKSKASKSKQTDKIPAHEQVDPKLAHLTPEQRAVGWKYRYRIRRKLDSAKDASPVDSEHEKRPKKVSPKGKKKEKIIKQVEESIEKILNIDDIDETPFMEYFRRGSSYILFGLIPPAKKSICLLPLPVTFSFCNKDNNNQIVPTATTKTATTTKSKKAKKPSKKKLKTKKEQKAKQFIHARVTKLGADDKATERRVDETMKVLYKKPSLPPLQVPPTPPTPSRKEEGEEEEEKPLKQRISLPKRSADEEPKKRPNNNANLTKPKIGVDSKKNKNKKQFQIIGKEVKTKNKRTSVSPPTPAATTDAPPTVETKTTTASPPLPRLRTISEIIQEDAANILGTNRKGSRTPEEVQAEAEEANEIVRERTKPTETTTTIITTTTTTTTTTTQPTIVESTTSEEEEGNDKISADNEEKTTGESVQQSVDDMLNLDQNKDSS</sequence>
<reference evidence="3" key="1">
    <citation type="submission" date="2021-02" db="EMBL/GenBank/DDBJ databases">
        <authorList>
            <person name="Nowell W R."/>
        </authorList>
    </citation>
    <scope>NUCLEOTIDE SEQUENCE</scope>
</reference>
<feature type="compositionally biased region" description="Basic and acidic residues" evidence="1">
    <location>
        <begin position="757"/>
        <end position="823"/>
    </location>
</feature>
<keyword evidence="4" id="KW-1185">Reference proteome</keyword>
<feature type="region of interest" description="Disordered" evidence="1">
    <location>
        <begin position="671"/>
        <end position="710"/>
    </location>
</feature>
<feature type="region of interest" description="Disordered" evidence="1">
    <location>
        <begin position="752"/>
        <end position="823"/>
    </location>
</feature>
<feature type="compositionally biased region" description="Basic residues" evidence="1">
    <location>
        <begin position="956"/>
        <end position="970"/>
    </location>
</feature>
<feature type="compositionally biased region" description="Low complexity" evidence="1">
    <location>
        <begin position="1171"/>
        <end position="1197"/>
    </location>
</feature>
<comment type="caution">
    <text evidence="3">The sequence shown here is derived from an EMBL/GenBank/DDBJ whole genome shotgun (WGS) entry which is preliminary data.</text>
</comment>
<feature type="compositionally biased region" description="Basic and acidic residues" evidence="1">
    <location>
        <begin position="671"/>
        <end position="691"/>
    </location>
</feature>
<feature type="compositionally biased region" description="Basic and acidic residues" evidence="1">
    <location>
        <begin position="116"/>
        <end position="131"/>
    </location>
</feature>
<gene>
    <name evidence="3" type="ORF">XAT740_LOCUS13422</name>
</gene>
<feature type="region of interest" description="Disordered" evidence="1">
    <location>
        <begin position="949"/>
        <end position="979"/>
    </location>
</feature>
<feature type="region of interest" description="Disordered" evidence="1">
    <location>
        <begin position="1003"/>
        <end position="1123"/>
    </location>
</feature>
<feature type="compositionally biased region" description="Polar residues" evidence="1">
    <location>
        <begin position="400"/>
        <end position="413"/>
    </location>
</feature>
<feature type="compositionally biased region" description="Basic residues" evidence="1">
    <location>
        <begin position="864"/>
        <end position="876"/>
    </location>
</feature>
<feature type="compositionally biased region" description="Polar residues" evidence="1">
    <location>
        <begin position="537"/>
        <end position="550"/>
    </location>
</feature>
<feature type="chain" id="PRO_5032882999" evidence="2">
    <location>
        <begin position="20"/>
        <end position="1238"/>
    </location>
</feature>
<feature type="signal peptide" evidence="2">
    <location>
        <begin position="1"/>
        <end position="19"/>
    </location>
</feature>
<dbReference type="AlphaFoldDB" id="A0A814H4H1"/>
<evidence type="ECO:0000256" key="1">
    <source>
        <dbReference type="SAM" id="MobiDB-lite"/>
    </source>
</evidence>
<feature type="region of interest" description="Disordered" evidence="1">
    <location>
        <begin position="160"/>
        <end position="296"/>
    </location>
</feature>
<feature type="region of interest" description="Disordered" evidence="1">
    <location>
        <begin position="528"/>
        <end position="550"/>
    </location>
</feature>
<feature type="compositionally biased region" description="Pro residues" evidence="1">
    <location>
        <begin position="1010"/>
        <end position="1023"/>
    </location>
</feature>
<accession>A0A814H4H1</accession>
<evidence type="ECO:0000256" key="2">
    <source>
        <dbReference type="SAM" id="SignalP"/>
    </source>
</evidence>
<feature type="compositionally biased region" description="Low complexity" evidence="1">
    <location>
        <begin position="1094"/>
        <end position="1111"/>
    </location>
</feature>
<feature type="region of interest" description="Disordered" evidence="1">
    <location>
        <begin position="400"/>
        <end position="429"/>
    </location>
</feature>
<feature type="compositionally biased region" description="Low complexity" evidence="1">
    <location>
        <begin position="50"/>
        <end position="61"/>
    </location>
</feature>
<name>A0A814H4H1_ADIRI</name>
<feature type="compositionally biased region" description="Basic and acidic residues" evidence="1">
    <location>
        <begin position="211"/>
        <end position="228"/>
    </location>
</feature>
<dbReference type="EMBL" id="CAJNOR010000778">
    <property type="protein sequence ID" value="CAF1005184.1"/>
    <property type="molecule type" value="Genomic_DNA"/>
</dbReference>
<evidence type="ECO:0000313" key="4">
    <source>
        <dbReference type="Proteomes" id="UP000663828"/>
    </source>
</evidence>
<protein>
    <submittedName>
        <fullName evidence="3">Uncharacterized protein</fullName>
    </submittedName>
</protein>
<organism evidence="3 4">
    <name type="scientific">Adineta ricciae</name>
    <name type="common">Rotifer</name>
    <dbReference type="NCBI Taxonomy" id="249248"/>
    <lineage>
        <taxon>Eukaryota</taxon>
        <taxon>Metazoa</taxon>
        <taxon>Spiralia</taxon>
        <taxon>Gnathifera</taxon>
        <taxon>Rotifera</taxon>
        <taxon>Eurotatoria</taxon>
        <taxon>Bdelloidea</taxon>
        <taxon>Adinetida</taxon>
        <taxon>Adinetidae</taxon>
        <taxon>Adineta</taxon>
    </lineage>
</organism>
<dbReference type="Proteomes" id="UP000663828">
    <property type="component" value="Unassembled WGS sequence"/>
</dbReference>
<feature type="region of interest" description="Disordered" evidence="1">
    <location>
        <begin position="850"/>
        <end position="876"/>
    </location>
</feature>
<feature type="compositionally biased region" description="Basic and acidic residues" evidence="1">
    <location>
        <begin position="1205"/>
        <end position="1217"/>
    </location>
</feature>